<dbReference type="PANTHER" id="PTHR30371">
    <property type="entry name" value="SEC-INDEPENDENT PROTEIN TRANSLOCASE PROTEIN TATC"/>
    <property type="match status" value="1"/>
</dbReference>
<evidence type="ECO:0000313" key="6">
    <source>
        <dbReference type="EMBL" id="GKI17791.1"/>
    </source>
</evidence>
<keyword evidence="5" id="KW-1003">Cell membrane</keyword>
<feature type="transmembrane region" description="Helical" evidence="5">
    <location>
        <begin position="155"/>
        <end position="183"/>
    </location>
</feature>
<comment type="function">
    <text evidence="5">Part of the twin-arginine translocation (Tat) system that transports large folded proteins containing a characteristic twin-arginine motif in their signal peptide across membranes.</text>
</comment>
<dbReference type="GO" id="GO:0033281">
    <property type="term" value="C:TAT protein transport complex"/>
    <property type="evidence" value="ECO:0007669"/>
    <property type="project" value="UniProtKB-UniRule"/>
</dbReference>
<dbReference type="GO" id="GO:0009977">
    <property type="term" value="F:proton motive force dependent protein transmembrane transporter activity"/>
    <property type="evidence" value="ECO:0007669"/>
    <property type="project" value="TreeGrafter"/>
</dbReference>
<reference evidence="6" key="1">
    <citation type="submission" date="2022-01" db="EMBL/GenBank/DDBJ databases">
        <title>Novel bile acid biosynthetic pathways are enriched in the microbiome of centenarians.</title>
        <authorList>
            <person name="Sato Y."/>
            <person name="Atarashi K."/>
            <person name="Plichta R.D."/>
            <person name="Arai Y."/>
            <person name="Sasajima S."/>
            <person name="Kearney M.S."/>
            <person name="Suda W."/>
            <person name="Takeshita K."/>
            <person name="Sasaki T."/>
            <person name="Okamoto S."/>
            <person name="Skelly N.A."/>
            <person name="Okamura Y."/>
            <person name="Vlamakis H."/>
            <person name="Li Y."/>
            <person name="Tanoue T."/>
            <person name="Takei H."/>
            <person name="Nittono H."/>
            <person name="Narushima S."/>
            <person name="Irie J."/>
            <person name="Itoh H."/>
            <person name="Moriya K."/>
            <person name="Sugiura Y."/>
            <person name="Suematsu M."/>
            <person name="Moritoki N."/>
            <person name="Shibata S."/>
            <person name="Littman R.D."/>
            <person name="Fischbach A.M."/>
            <person name="Uwamino Y."/>
            <person name="Inoue T."/>
            <person name="Honda A."/>
            <person name="Hattori M."/>
            <person name="Murai T."/>
            <person name="Xavier J.R."/>
            <person name="Hirose N."/>
            <person name="Honda K."/>
        </authorList>
    </citation>
    <scope>NUCLEOTIDE SEQUENCE</scope>
    <source>
        <strain evidence="6">CE91-St16</strain>
    </source>
</reference>
<evidence type="ECO:0000256" key="4">
    <source>
        <dbReference type="ARBA" id="ARBA00023136"/>
    </source>
</evidence>
<dbReference type="PANTHER" id="PTHR30371:SF0">
    <property type="entry name" value="SEC-INDEPENDENT PROTEIN TRANSLOCASE PROTEIN TATC, CHLOROPLASTIC-RELATED"/>
    <property type="match status" value="1"/>
</dbReference>
<dbReference type="RefSeq" id="WP_009597532.1">
    <property type="nucleotide sequence ID" value="NZ_AP025581.1"/>
</dbReference>
<dbReference type="NCBIfam" id="TIGR00945">
    <property type="entry name" value="tatC"/>
    <property type="match status" value="1"/>
</dbReference>
<comment type="subunit">
    <text evidence="5">Forms a complex with TatA.</text>
</comment>
<evidence type="ECO:0000256" key="1">
    <source>
        <dbReference type="ARBA" id="ARBA00004141"/>
    </source>
</evidence>
<feature type="transmembrane region" description="Helical" evidence="5">
    <location>
        <begin position="244"/>
        <end position="272"/>
    </location>
</feature>
<keyword evidence="3 5" id="KW-1133">Transmembrane helix</keyword>
<protein>
    <recommendedName>
        <fullName evidence="5">Sec-independent protein translocase protein TatC</fullName>
    </recommendedName>
</protein>
<keyword evidence="2 5" id="KW-0812">Transmembrane</keyword>
<dbReference type="OMA" id="WISACFF"/>
<comment type="similarity">
    <text evidence="5">Belongs to the TatC family.</text>
</comment>
<comment type="caution">
    <text evidence="6">The sequence shown here is derived from an EMBL/GenBank/DDBJ whole genome shotgun (WGS) entry which is preliminary data.</text>
</comment>
<name>A0AA37KT57_9BACT</name>
<organism evidence="6 7">
    <name type="scientific">Alistipes finegoldii</name>
    <dbReference type="NCBI Taxonomy" id="214856"/>
    <lineage>
        <taxon>Bacteria</taxon>
        <taxon>Pseudomonadati</taxon>
        <taxon>Bacteroidota</taxon>
        <taxon>Bacteroidia</taxon>
        <taxon>Bacteroidales</taxon>
        <taxon>Rikenellaceae</taxon>
        <taxon>Alistipes</taxon>
    </lineage>
</organism>
<dbReference type="Proteomes" id="UP001055105">
    <property type="component" value="Unassembled WGS sequence"/>
</dbReference>
<feature type="transmembrane region" description="Helical" evidence="5">
    <location>
        <begin position="115"/>
        <end position="134"/>
    </location>
</feature>
<evidence type="ECO:0000256" key="2">
    <source>
        <dbReference type="ARBA" id="ARBA00022692"/>
    </source>
</evidence>
<sequence length="304" mass="33576">MSKPNAGNESAEMDFWSHFAALRPHLVRGAAAVVVIAVAAFFARHFLIDVVLFGPKSAGFPTNRLLLETGHGLAALCGWINALTGLSLSVNPEAFDVSNLDFRVINTAMAGQFNLHMKISFVTGLVLAMPYVLWEFWRFVKPALTQREIAATHRFVFWISACFFTGLLFGYFVIVPLSVSFFINYEASASIVNMIDVNQYLSTVIVASLASALVFQLPLLVYFLTRMGLVSSSFLKRYRRHAFVGLLVIAAIITPPDIFSLILVIIPLYWLYELSIRLSSRIERRDAADGAVAAAVISATSDEN</sequence>
<evidence type="ECO:0000256" key="3">
    <source>
        <dbReference type="ARBA" id="ARBA00022989"/>
    </source>
</evidence>
<dbReference type="AlphaFoldDB" id="A0AA37KT57"/>
<dbReference type="Pfam" id="PF00902">
    <property type="entry name" value="TatC"/>
    <property type="match status" value="1"/>
</dbReference>
<dbReference type="HAMAP" id="MF_00902">
    <property type="entry name" value="TatC"/>
    <property type="match status" value="1"/>
</dbReference>
<dbReference type="GO" id="GO:0043953">
    <property type="term" value="P:protein transport by the Tat complex"/>
    <property type="evidence" value="ECO:0007669"/>
    <property type="project" value="UniProtKB-UniRule"/>
</dbReference>
<gene>
    <name evidence="6" type="primary">tatC_1</name>
    <name evidence="5" type="synonym">tatC</name>
    <name evidence="6" type="ORF">CE91St16_06990</name>
</gene>
<keyword evidence="5" id="KW-0813">Transport</keyword>
<accession>A0AA37KT57</accession>
<evidence type="ECO:0000256" key="5">
    <source>
        <dbReference type="HAMAP-Rule" id="MF_00902"/>
    </source>
</evidence>
<dbReference type="InterPro" id="IPR002033">
    <property type="entry name" value="TatC"/>
</dbReference>
<comment type="caution">
    <text evidence="5">Lacks conserved residue(s) required for the propagation of feature annotation.</text>
</comment>
<evidence type="ECO:0000313" key="7">
    <source>
        <dbReference type="Proteomes" id="UP001055105"/>
    </source>
</evidence>
<keyword evidence="5" id="KW-0811">Translocation</keyword>
<dbReference type="EMBL" id="BQOL01000001">
    <property type="protein sequence ID" value="GKI17791.1"/>
    <property type="molecule type" value="Genomic_DNA"/>
</dbReference>
<dbReference type="GO" id="GO:0065002">
    <property type="term" value="P:intracellular protein transmembrane transport"/>
    <property type="evidence" value="ECO:0007669"/>
    <property type="project" value="TreeGrafter"/>
</dbReference>
<feature type="transmembrane region" description="Helical" evidence="5">
    <location>
        <begin position="203"/>
        <end position="224"/>
    </location>
</feature>
<keyword evidence="5" id="KW-0653">Protein transport</keyword>
<proteinExistence type="inferred from homology"/>
<dbReference type="PRINTS" id="PR01840">
    <property type="entry name" value="TATCFAMILY"/>
</dbReference>
<keyword evidence="4 5" id="KW-0472">Membrane</keyword>
<feature type="transmembrane region" description="Helical" evidence="5">
    <location>
        <begin position="30"/>
        <end position="53"/>
    </location>
</feature>
<comment type="subcellular location">
    <subcellularLocation>
        <location evidence="5">Cell membrane</location>
        <topology evidence="5">Multi-pass membrane protein</topology>
    </subcellularLocation>
    <subcellularLocation>
        <location evidence="1">Membrane</location>
        <topology evidence="1">Multi-pass membrane protein</topology>
    </subcellularLocation>
</comment>